<feature type="transmembrane region" description="Helical" evidence="7">
    <location>
        <begin position="183"/>
        <end position="202"/>
    </location>
</feature>
<feature type="coiled-coil region" evidence="5">
    <location>
        <begin position="385"/>
        <end position="412"/>
    </location>
</feature>
<evidence type="ECO:0000256" key="7">
    <source>
        <dbReference type="SAM" id="Phobius"/>
    </source>
</evidence>
<keyword evidence="4 7" id="KW-0472">Membrane</keyword>
<dbReference type="InterPro" id="IPR043203">
    <property type="entry name" value="VGCC_Ca_Na"/>
</dbReference>
<feature type="compositionally biased region" description="Polar residues" evidence="6">
    <location>
        <begin position="43"/>
        <end position="61"/>
    </location>
</feature>
<dbReference type="PANTHER" id="PTHR10037:SF62">
    <property type="entry name" value="SODIUM CHANNEL PROTEIN 60E"/>
    <property type="match status" value="1"/>
</dbReference>
<keyword evidence="2 7" id="KW-0812">Transmembrane</keyword>
<feature type="transmembrane region" description="Helical" evidence="7">
    <location>
        <begin position="328"/>
        <end position="353"/>
    </location>
</feature>
<dbReference type="SUPFAM" id="SSF81324">
    <property type="entry name" value="Voltage-gated potassium channels"/>
    <property type="match status" value="1"/>
</dbReference>
<keyword evidence="3 7" id="KW-1133">Transmembrane helix</keyword>
<feature type="region of interest" description="Disordered" evidence="6">
    <location>
        <begin position="111"/>
        <end position="130"/>
    </location>
</feature>
<gene>
    <name evidence="9" type="ORF">ACOF00016_LOCUS8224</name>
</gene>
<evidence type="ECO:0000259" key="8">
    <source>
        <dbReference type="Pfam" id="PF00520"/>
    </source>
</evidence>
<dbReference type="GO" id="GO:0001518">
    <property type="term" value="C:voltage-gated sodium channel complex"/>
    <property type="evidence" value="ECO:0007669"/>
    <property type="project" value="TreeGrafter"/>
</dbReference>
<evidence type="ECO:0000313" key="9">
    <source>
        <dbReference type="EMBL" id="CAE0410785.1"/>
    </source>
</evidence>
<feature type="transmembrane region" description="Helical" evidence="7">
    <location>
        <begin position="152"/>
        <end position="171"/>
    </location>
</feature>
<protein>
    <recommendedName>
        <fullName evidence="8">Ion transport domain-containing protein</fullName>
    </recommendedName>
</protein>
<keyword evidence="5" id="KW-0175">Coiled coil</keyword>
<dbReference type="Gene3D" id="1.10.287.70">
    <property type="match status" value="1"/>
</dbReference>
<feature type="region of interest" description="Disordered" evidence="6">
    <location>
        <begin position="1"/>
        <end position="106"/>
    </location>
</feature>
<comment type="subcellular location">
    <subcellularLocation>
        <location evidence="1">Membrane</location>
        <topology evidence="1">Multi-pass membrane protein</topology>
    </subcellularLocation>
</comment>
<evidence type="ECO:0000256" key="6">
    <source>
        <dbReference type="SAM" id="MobiDB-lite"/>
    </source>
</evidence>
<dbReference type="Pfam" id="PF00520">
    <property type="entry name" value="Ion_trans"/>
    <property type="match status" value="1"/>
</dbReference>
<dbReference type="EMBL" id="HBIM01009750">
    <property type="protein sequence ID" value="CAE0410785.1"/>
    <property type="molecule type" value="Transcribed_RNA"/>
</dbReference>
<dbReference type="GO" id="GO:0005248">
    <property type="term" value="F:voltage-gated sodium channel activity"/>
    <property type="evidence" value="ECO:0007669"/>
    <property type="project" value="TreeGrafter"/>
</dbReference>
<dbReference type="InterPro" id="IPR027359">
    <property type="entry name" value="Volt_channel_dom_sf"/>
</dbReference>
<dbReference type="Gene3D" id="1.20.120.350">
    <property type="entry name" value="Voltage-gated potassium channels. Chain C"/>
    <property type="match status" value="1"/>
</dbReference>
<name>A0A7S3L3S1_9STRA</name>
<evidence type="ECO:0000256" key="5">
    <source>
        <dbReference type="SAM" id="Coils"/>
    </source>
</evidence>
<evidence type="ECO:0000256" key="1">
    <source>
        <dbReference type="ARBA" id="ARBA00004141"/>
    </source>
</evidence>
<reference evidence="9" key="1">
    <citation type="submission" date="2021-01" db="EMBL/GenBank/DDBJ databases">
        <authorList>
            <person name="Corre E."/>
            <person name="Pelletier E."/>
            <person name="Niang G."/>
            <person name="Scheremetjew M."/>
            <person name="Finn R."/>
            <person name="Kale V."/>
            <person name="Holt S."/>
            <person name="Cochrane G."/>
            <person name="Meng A."/>
            <person name="Brown T."/>
            <person name="Cohen L."/>
        </authorList>
    </citation>
    <scope>NUCLEOTIDE SEQUENCE</scope>
    <source>
        <strain evidence="9">CCMP127</strain>
    </source>
</reference>
<organism evidence="9">
    <name type="scientific">Amphora coffeiformis</name>
    <dbReference type="NCBI Taxonomy" id="265554"/>
    <lineage>
        <taxon>Eukaryota</taxon>
        <taxon>Sar</taxon>
        <taxon>Stramenopiles</taxon>
        <taxon>Ochrophyta</taxon>
        <taxon>Bacillariophyta</taxon>
        <taxon>Bacillariophyceae</taxon>
        <taxon>Bacillariophycidae</taxon>
        <taxon>Thalassiophysales</taxon>
        <taxon>Catenulaceae</taxon>
        <taxon>Amphora</taxon>
    </lineage>
</organism>
<evidence type="ECO:0000256" key="4">
    <source>
        <dbReference type="ARBA" id="ARBA00023136"/>
    </source>
</evidence>
<feature type="domain" description="Ion transport" evidence="8">
    <location>
        <begin position="146"/>
        <end position="355"/>
    </location>
</feature>
<sequence>MGRTTKRHDHSQAEELNNKSSQFLPDDDIDGGMTEQQQREFSSETFSTRPTVYDSTPTITSVHEEEEEYSSSPHKGGSVSREAGGDGGSNISRHLHNDSQSVSAQTIHRCNKDKGDKDQPVPQSEEESSSQVSKFRQSCGAMVNHPFVQKSIIFLICFNALTMGIATFDAVEDDDDLRRAFEKLDMVFLIIFTLELAMQLVYQGQNLFADGWLVFDFFVVVTSWSFDSFQVVRAFRIFRALRLIARLESLKSVISSLGQAAPSLGAVTFILVLVLYIFAVLCTELFSEVTSLDDDYFTRLDSSLLTLVEMMTLEWSGVARQVMVEHHWAWAVFVPFLVITNFALFSLVVAVVCDGVTVTEHGEHEDPEKTRQRVTDLLKQVDTLTKNQKAIVQSLQETLRALEELREKDKSELSKSKVNSR</sequence>
<evidence type="ECO:0000256" key="2">
    <source>
        <dbReference type="ARBA" id="ARBA00022692"/>
    </source>
</evidence>
<evidence type="ECO:0000256" key="3">
    <source>
        <dbReference type="ARBA" id="ARBA00022989"/>
    </source>
</evidence>
<accession>A0A7S3L3S1</accession>
<proteinExistence type="predicted"/>
<dbReference type="PANTHER" id="PTHR10037">
    <property type="entry name" value="VOLTAGE-GATED CATION CHANNEL CALCIUM AND SODIUM"/>
    <property type="match status" value="1"/>
</dbReference>
<dbReference type="InterPro" id="IPR005821">
    <property type="entry name" value="Ion_trans_dom"/>
</dbReference>
<feature type="transmembrane region" description="Helical" evidence="7">
    <location>
        <begin position="256"/>
        <end position="279"/>
    </location>
</feature>
<dbReference type="AlphaFoldDB" id="A0A7S3L3S1"/>